<dbReference type="InterPro" id="IPR038573">
    <property type="entry name" value="BrnT_sf"/>
</dbReference>
<dbReference type="EMBL" id="NMTY01000004">
    <property type="protein sequence ID" value="PDX82628.1"/>
    <property type="molecule type" value="Genomic_DNA"/>
</dbReference>
<organism evidence="1 2">
    <name type="scientific">Faecalibacterium prausnitzii</name>
    <dbReference type="NCBI Taxonomy" id="853"/>
    <lineage>
        <taxon>Bacteria</taxon>
        <taxon>Bacillati</taxon>
        <taxon>Bacillota</taxon>
        <taxon>Clostridia</taxon>
        <taxon>Eubacteriales</taxon>
        <taxon>Oscillospiraceae</taxon>
        <taxon>Faecalibacterium</taxon>
    </lineage>
</organism>
<dbReference type="Pfam" id="PF04365">
    <property type="entry name" value="BrnT_toxin"/>
    <property type="match status" value="1"/>
</dbReference>
<gene>
    <name evidence="1" type="ORF">CGS58_02630</name>
</gene>
<dbReference type="AlphaFoldDB" id="A0A2A7AUC8"/>
<name>A0A2A7AUC8_9FIRM</name>
<accession>A0A2A7AUC8</accession>
<reference evidence="1 2" key="1">
    <citation type="journal article" date="2017" name="Front. Microbiol.">
        <title>New Insights into the Diversity of the Genus Faecalibacterium.</title>
        <authorList>
            <person name="Benevides L."/>
            <person name="Burman S."/>
            <person name="Martin R."/>
            <person name="Robert V."/>
            <person name="Thomas M."/>
            <person name="Miquel S."/>
            <person name="Chain F."/>
            <person name="Sokol H."/>
            <person name="Bermudez-Humaran L.G."/>
            <person name="Morrison M."/>
            <person name="Langella P."/>
            <person name="Azevedo V.A."/>
            <person name="Chatel J.M."/>
            <person name="Soares S."/>
        </authorList>
    </citation>
    <scope>NUCLEOTIDE SEQUENCE [LARGE SCALE GENOMIC DNA]</scope>
    <source>
        <strain evidence="1 2">CNCM I 4575</strain>
    </source>
</reference>
<evidence type="ECO:0000313" key="1">
    <source>
        <dbReference type="EMBL" id="PDX82628.1"/>
    </source>
</evidence>
<evidence type="ECO:0000313" key="2">
    <source>
        <dbReference type="Proteomes" id="UP000220005"/>
    </source>
</evidence>
<protein>
    <submittedName>
        <fullName evidence="1">Toxin-antitoxin system, toxin component</fullName>
    </submittedName>
</protein>
<sequence>MAFEYDEQKNRINLQKHGISFKSAARVFFDYDRIEFFDDEHSNDENRYDTIGDTSAGMVGHEIGNTLIGQINEILFVVYTERIHTDANGKETDVTRLISARLATSFERGLYYGKYE</sequence>
<comment type="caution">
    <text evidence="1">The sequence shown here is derived from an EMBL/GenBank/DDBJ whole genome shotgun (WGS) entry which is preliminary data.</text>
</comment>
<dbReference type="Proteomes" id="UP000220005">
    <property type="component" value="Unassembled WGS sequence"/>
</dbReference>
<dbReference type="Gene3D" id="3.10.450.530">
    <property type="entry name" value="Ribonuclease toxin, BrnT, of type II toxin-antitoxin system"/>
    <property type="match status" value="1"/>
</dbReference>
<dbReference type="InterPro" id="IPR007460">
    <property type="entry name" value="BrnT_toxin"/>
</dbReference>
<proteinExistence type="predicted"/>